<dbReference type="Proteomes" id="UP001595818">
    <property type="component" value="Unassembled WGS sequence"/>
</dbReference>
<keyword evidence="2 4" id="KW-0548">Nucleotidyltransferase</keyword>
<evidence type="ECO:0000256" key="3">
    <source>
        <dbReference type="ARBA" id="ARBA00022985"/>
    </source>
</evidence>
<keyword evidence="4" id="KW-0963">Cytoplasm</keyword>
<dbReference type="Gene3D" id="3.90.550.10">
    <property type="entry name" value="Spore Coat Polysaccharide Biosynthesis Protein SpsA, Chain A"/>
    <property type="match status" value="1"/>
</dbReference>
<dbReference type="PANTHER" id="PTHR42866">
    <property type="entry name" value="3-DEOXY-MANNO-OCTULOSONATE CYTIDYLYLTRANSFERASE"/>
    <property type="match status" value="1"/>
</dbReference>
<evidence type="ECO:0000256" key="2">
    <source>
        <dbReference type="ARBA" id="ARBA00022695"/>
    </source>
</evidence>
<evidence type="ECO:0000313" key="6">
    <source>
        <dbReference type="Proteomes" id="UP001595818"/>
    </source>
</evidence>
<comment type="catalytic activity">
    <reaction evidence="4">
        <text>3-deoxy-alpha-D-manno-oct-2-ulosonate + CTP = CMP-3-deoxy-beta-D-manno-octulosonate + diphosphate</text>
        <dbReference type="Rhea" id="RHEA:23448"/>
        <dbReference type="ChEBI" id="CHEBI:33019"/>
        <dbReference type="ChEBI" id="CHEBI:37563"/>
        <dbReference type="ChEBI" id="CHEBI:85986"/>
        <dbReference type="ChEBI" id="CHEBI:85987"/>
        <dbReference type="EC" id="2.7.7.38"/>
    </reaction>
</comment>
<keyword evidence="1 4" id="KW-0808">Transferase</keyword>
<organism evidence="5 6">
    <name type="scientific">Negadavirga shengliensis</name>
    <dbReference type="NCBI Taxonomy" id="1389218"/>
    <lineage>
        <taxon>Bacteria</taxon>
        <taxon>Pseudomonadati</taxon>
        <taxon>Bacteroidota</taxon>
        <taxon>Cytophagia</taxon>
        <taxon>Cytophagales</taxon>
        <taxon>Cyclobacteriaceae</taxon>
        <taxon>Negadavirga</taxon>
    </lineage>
</organism>
<evidence type="ECO:0000256" key="1">
    <source>
        <dbReference type="ARBA" id="ARBA00022679"/>
    </source>
</evidence>
<dbReference type="NCBIfam" id="NF009905">
    <property type="entry name" value="PRK13368.1"/>
    <property type="match status" value="1"/>
</dbReference>
<gene>
    <name evidence="4 5" type="primary">kdsB</name>
    <name evidence="5" type="ORF">ACFPFU_07895</name>
</gene>
<evidence type="ECO:0000313" key="5">
    <source>
        <dbReference type="EMBL" id="MFC4871603.1"/>
    </source>
</evidence>
<keyword evidence="6" id="KW-1185">Reference proteome</keyword>
<sequence length="246" mass="27880">MKTIALIPARFGATRFPAKLLADLCGKPLITRTYLSTMDTGVFDRVMVVTDHEEIADVIRGEGGEVFLSQKEHQSGSDRIAEAAESLEADVIVNVQGDEPFQDRKSLSDLVKVFLDDKVEVASLMSPIKDPALIHNPNIVKVVTDKEGFSLYFSRYPIPYVRDEGAGVRHYRHIGIYAYRKPLLMAFTQWEKSPLEKAEMLEQLRILENGHSIRMVETDHQAVAIDVPEDLEKAIRYYKEQTSERD</sequence>
<comment type="pathway">
    <text evidence="4">Nucleotide-sugar biosynthesis; CMP-3-deoxy-D-manno-octulosonate biosynthesis; CMP-3-deoxy-D-manno-octulosonate from 3-deoxy-D-manno-octulosonate and CTP: step 1/1.</text>
</comment>
<dbReference type="EC" id="2.7.7.38" evidence="4"/>
<reference evidence="6" key="1">
    <citation type="journal article" date="2019" name="Int. J. Syst. Evol. Microbiol.">
        <title>The Global Catalogue of Microorganisms (GCM) 10K type strain sequencing project: providing services to taxonomists for standard genome sequencing and annotation.</title>
        <authorList>
            <consortium name="The Broad Institute Genomics Platform"/>
            <consortium name="The Broad Institute Genome Sequencing Center for Infectious Disease"/>
            <person name="Wu L."/>
            <person name="Ma J."/>
        </authorList>
    </citation>
    <scope>NUCLEOTIDE SEQUENCE [LARGE SCALE GENOMIC DNA]</scope>
    <source>
        <strain evidence="6">CGMCC 4.7466</strain>
    </source>
</reference>
<evidence type="ECO:0000256" key="4">
    <source>
        <dbReference type="HAMAP-Rule" id="MF_00057"/>
    </source>
</evidence>
<dbReference type="HAMAP" id="MF_00057">
    <property type="entry name" value="KdsB"/>
    <property type="match status" value="1"/>
</dbReference>
<comment type="function">
    <text evidence="4">Activates KDO (a required 8-carbon sugar) for incorporation into bacterial lipopolysaccharide in Gram-negative bacteria.</text>
</comment>
<dbReference type="RefSeq" id="WP_377063238.1">
    <property type="nucleotide sequence ID" value="NZ_JBHSJJ010000004.1"/>
</dbReference>
<dbReference type="InterPro" id="IPR004528">
    <property type="entry name" value="KdsB"/>
</dbReference>
<comment type="caution">
    <text evidence="5">The sequence shown here is derived from an EMBL/GenBank/DDBJ whole genome shotgun (WGS) entry which is preliminary data.</text>
</comment>
<dbReference type="EMBL" id="JBHSJJ010000004">
    <property type="protein sequence ID" value="MFC4871603.1"/>
    <property type="molecule type" value="Genomic_DNA"/>
</dbReference>
<dbReference type="GO" id="GO:0008690">
    <property type="term" value="F:3-deoxy-manno-octulosonate cytidylyltransferase activity"/>
    <property type="evidence" value="ECO:0007669"/>
    <property type="project" value="UniProtKB-EC"/>
</dbReference>
<dbReference type="NCBIfam" id="NF003952">
    <property type="entry name" value="PRK05450.1-5"/>
    <property type="match status" value="1"/>
</dbReference>
<dbReference type="SUPFAM" id="SSF53448">
    <property type="entry name" value="Nucleotide-diphospho-sugar transferases"/>
    <property type="match status" value="1"/>
</dbReference>
<keyword evidence="3 4" id="KW-0448">Lipopolysaccharide biosynthesis</keyword>
<dbReference type="NCBIfam" id="TIGR00466">
    <property type="entry name" value="kdsB"/>
    <property type="match status" value="1"/>
</dbReference>
<dbReference type="InterPro" id="IPR003329">
    <property type="entry name" value="Cytidylyl_trans"/>
</dbReference>
<comment type="subcellular location">
    <subcellularLocation>
        <location evidence="4">Cytoplasm</location>
    </subcellularLocation>
</comment>
<comment type="similarity">
    <text evidence="4">Belongs to the KdsB family.</text>
</comment>
<dbReference type="PANTHER" id="PTHR42866:SF2">
    <property type="entry name" value="3-DEOXY-MANNO-OCTULOSONATE CYTIDYLYLTRANSFERASE, MITOCHONDRIAL"/>
    <property type="match status" value="1"/>
</dbReference>
<dbReference type="Pfam" id="PF02348">
    <property type="entry name" value="CTP_transf_3"/>
    <property type="match status" value="1"/>
</dbReference>
<accession>A0ABV9SZ07</accession>
<dbReference type="CDD" id="cd02517">
    <property type="entry name" value="CMP-KDO-Synthetase"/>
    <property type="match status" value="1"/>
</dbReference>
<name>A0ABV9SZ07_9BACT</name>
<proteinExistence type="inferred from homology"/>
<protein>
    <recommendedName>
        <fullName evidence="4">3-deoxy-manno-octulosonate cytidylyltransferase</fullName>
        <ecNumber evidence="4">2.7.7.38</ecNumber>
    </recommendedName>
    <alternativeName>
        <fullName evidence="4">CMP-2-keto-3-deoxyoctulosonic acid synthase</fullName>
        <shortName evidence="4">CKS</shortName>
        <shortName evidence="4">CMP-KDO synthase</shortName>
    </alternativeName>
</protein>
<dbReference type="InterPro" id="IPR029044">
    <property type="entry name" value="Nucleotide-diphossugar_trans"/>
</dbReference>